<protein>
    <recommendedName>
        <fullName evidence="4">DUF4398 domain-containing protein</fullName>
    </recommendedName>
</protein>
<dbReference type="Gene3D" id="1.20.1270.390">
    <property type="match status" value="1"/>
</dbReference>
<keyword evidence="1" id="KW-0175">Coiled coil</keyword>
<gene>
    <name evidence="2" type="ORF">FVE67_02305</name>
</gene>
<evidence type="ECO:0000256" key="1">
    <source>
        <dbReference type="SAM" id="Coils"/>
    </source>
</evidence>
<feature type="coiled-coil region" evidence="1">
    <location>
        <begin position="103"/>
        <end position="187"/>
    </location>
</feature>
<name>A0A6H1WRB3_9BACT</name>
<dbReference type="EMBL" id="CP042909">
    <property type="protein sequence ID" value="QJA05699.1"/>
    <property type="molecule type" value="Genomic_DNA"/>
</dbReference>
<evidence type="ECO:0000313" key="3">
    <source>
        <dbReference type="Proteomes" id="UP000501253"/>
    </source>
</evidence>
<dbReference type="RefSeq" id="WP_168719060.1">
    <property type="nucleotide sequence ID" value="NZ_CP042909.1"/>
</dbReference>
<evidence type="ECO:0008006" key="4">
    <source>
        <dbReference type="Google" id="ProtNLM"/>
    </source>
</evidence>
<sequence>MKIPKGPRRPLLLALAAVLVLGFSWPKLELSPYARYQLSKLPLLGRFITPPTPPEKAYLETEKLVKELYEARADLYAPDLYAEIQKKWERARSFYQSGHYDWAEEYFRKIQELAQEALKQAQKVRQERKARAYQKLRKLRRRLQARKKDLPLEKRVRLSLALWRLELLIELERFEEFEREIKAFEKNYPL</sequence>
<dbReference type="KEGG" id="tmai:FVE67_02305"/>
<keyword evidence="3" id="KW-1185">Reference proteome</keyword>
<dbReference type="Proteomes" id="UP000501253">
    <property type="component" value="Chromosome"/>
</dbReference>
<accession>A0A6H1WRB3</accession>
<evidence type="ECO:0000313" key="2">
    <source>
        <dbReference type="EMBL" id="QJA05699.1"/>
    </source>
</evidence>
<proteinExistence type="predicted"/>
<dbReference type="AlphaFoldDB" id="A0A6H1WRB3"/>
<organism evidence="2 3">
    <name type="scientific">Thermosulfurimonas marina</name>
    <dbReference type="NCBI Taxonomy" id="2047767"/>
    <lineage>
        <taxon>Bacteria</taxon>
        <taxon>Pseudomonadati</taxon>
        <taxon>Thermodesulfobacteriota</taxon>
        <taxon>Thermodesulfobacteria</taxon>
        <taxon>Thermodesulfobacteriales</taxon>
        <taxon>Thermodesulfobacteriaceae</taxon>
        <taxon>Thermosulfurimonas</taxon>
    </lineage>
</organism>
<reference evidence="2 3" key="1">
    <citation type="submission" date="2019-08" db="EMBL/GenBank/DDBJ databases">
        <title>Complete genome sequence of Thermosulfurimonas marina SU872T, an anaerobic thermophilic chemolithoautotrophic bacterium isolated from a shallow marine hydrothermal vent.</title>
        <authorList>
            <person name="Allioux M."/>
            <person name="Jebbar M."/>
            <person name="Slobodkina G."/>
            <person name="Slobodkin A."/>
            <person name="Moalic Y."/>
            <person name="Frolova A."/>
            <person name="Shao Z."/>
            <person name="Alain K."/>
        </authorList>
    </citation>
    <scope>NUCLEOTIDE SEQUENCE [LARGE SCALE GENOMIC DNA]</scope>
    <source>
        <strain evidence="2 3">SU872</strain>
    </source>
</reference>